<dbReference type="Proteomes" id="UP000655751">
    <property type="component" value="Unassembled WGS sequence"/>
</dbReference>
<evidence type="ECO:0000256" key="2">
    <source>
        <dbReference type="SAM" id="Phobius"/>
    </source>
</evidence>
<reference evidence="3" key="1">
    <citation type="submission" date="2020-11" db="EMBL/GenBank/DDBJ databases">
        <title>Nocardia NEAU-351.nov., a novel actinomycete isolated from the cow dung.</title>
        <authorList>
            <person name="Zhang X."/>
        </authorList>
    </citation>
    <scope>NUCLEOTIDE SEQUENCE</scope>
    <source>
        <strain evidence="3">NEAU-351</strain>
    </source>
</reference>
<name>A0A931I9G6_9NOCA</name>
<comment type="caution">
    <text evidence="3">The sequence shown here is derived from an EMBL/GenBank/DDBJ whole genome shotgun (WGS) entry which is preliminary data.</text>
</comment>
<keyword evidence="2" id="KW-0472">Membrane</keyword>
<evidence type="ECO:0000313" key="3">
    <source>
        <dbReference type="EMBL" id="MBH0776801.1"/>
    </source>
</evidence>
<dbReference type="AlphaFoldDB" id="A0A931I9G6"/>
<accession>A0A931I9G6</accession>
<proteinExistence type="predicted"/>
<organism evidence="3 4">
    <name type="scientific">Nocardia bovistercoris</name>
    <dbReference type="NCBI Taxonomy" id="2785916"/>
    <lineage>
        <taxon>Bacteria</taxon>
        <taxon>Bacillati</taxon>
        <taxon>Actinomycetota</taxon>
        <taxon>Actinomycetes</taxon>
        <taxon>Mycobacteriales</taxon>
        <taxon>Nocardiaceae</taxon>
        <taxon>Nocardia</taxon>
    </lineage>
</organism>
<feature type="region of interest" description="Disordered" evidence="1">
    <location>
        <begin position="1"/>
        <end position="23"/>
    </location>
</feature>
<sequence>MNVHTTTPRTETPNRSATPRREEVAECFGTARSGRGILIAWIVLVIAASLLVVLL</sequence>
<evidence type="ECO:0000313" key="4">
    <source>
        <dbReference type="Proteomes" id="UP000655751"/>
    </source>
</evidence>
<keyword evidence="2" id="KW-0812">Transmembrane</keyword>
<protein>
    <submittedName>
        <fullName evidence="3">Uncharacterized protein</fullName>
    </submittedName>
</protein>
<gene>
    <name evidence="3" type="ORF">IT779_10945</name>
</gene>
<keyword evidence="4" id="KW-1185">Reference proteome</keyword>
<evidence type="ECO:0000256" key="1">
    <source>
        <dbReference type="SAM" id="MobiDB-lite"/>
    </source>
</evidence>
<feature type="transmembrane region" description="Helical" evidence="2">
    <location>
        <begin position="36"/>
        <end position="54"/>
    </location>
</feature>
<keyword evidence="2" id="KW-1133">Transmembrane helix</keyword>
<feature type="compositionally biased region" description="Polar residues" evidence="1">
    <location>
        <begin position="1"/>
        <end position="17"/>
    </location>
</feature>
<dbReference type="EMBL" id="JADMLG010000003">
    <property type="protein sequence ID" value="MBH0776801.1"/>
    <property type="molecule type" value="Genomic_DNA"/>
</dbReference>
<dbReference type="RefSeq" id="WP_196149109.1">
    <property type="nucleotide sequence ID" value="NZ_JADMLG010000003.1"/>
</dbReference>